<dbReference type="InterPro" id="IPR005662">
    <property type="entry name" value="GTPase_Era-like"/>
</dbReference>
<dbReference type="PANTHER" id="PTHR42698:SF1">
    <property type="entry name" value="GTPASE ERA, MITOCHONDRIAL"/>
    <property type="match status" value="1"/>
</dbReference>
<comment type="caution">
    <text evidence="3">The sequence shown here is derived from an EMBL/GenBank/DDBJ whole genome shotgun (WGS) entry which is preliminary data.</text>
</comment>
<dbReference type="AlphaFoldDB" id="A0AA41QAJ0"/>
<keyword evidence="4" id="KW-1185">Reference proteome</keyword>
<feature type="transmembrane region" description="Helical" evidence="2">
    <location>
        <begin position="476"/>
        <end position="501"/>
    </location>
</feature>
<feature type="compositionally biased region" description="Low complexity" evidence="1">
    <location>
        <begin position="121"/>
        <end position="141"/>
    </location>
</feature>
<dbReference type="GO" id="GO:0000028">
    <property type="term" value="P:ribosomal small subunit assembly"/>
    <property type="evidence" value="ECO:0007669"/>
    <property type="project" value="TreeGrafter"/>
</dbReference>
<organism evidence="3 4">
    <name type="scientific">Antribacter soli</name>
    <dbReference type="NCBI Taxonomy" id="2910976"/>
    <lineage>
        <taxon>Bacteria</taxon>
        <taxon>Bacillati</taxon>
        <taxon>Actinomycetota</taxon>
        <taxon>Actinomycetes</taxon>
        <taxon>Micrococcales</taxon>
        <taxon>Promicromonosporaceae</taxon>
        <taxon>Antribacter</taxon>
    </lineage>
</organism>
<dbReference type="RefSeq" id="WP_236087433.1">
    <property type="nucleotide sequence ID" value="NZ_JAKGSG010000006.1"/>
</dbReference>
<dbReference type="Proteomes" id="UP001165405">
    <property type="component" value="Unassembled WGS sequence"/>
</dbReference>
<feature type="transmembrane region" description="Helical" evidence="2">
    <location>
        <begin position="548"/>
        <end position="572"/>
    </location>
</feature>
<dbReference type="InterPro" id="IPR027417">
    <property type="entry name" value="P-loop_NTPase"/>
</dbReference>
<dbReference type="PANTHER" id="PTHR42698">
    <property type="entry name" value="GTPASE ERA"/>
    <property type="match status" value="1"/>
</dbReference>
<name>A0AA41QAJ0_9MICO</name>
<keyword evidence="2" id="KW-0472">Membrane</keyword>
<dbReference type="Gene3D" id="3.40.50.300">
    <property type="entry name" value="P-loop containing nucleotide triphosphate hydrolases"/>
    <property type="match status" value="1"/>
</dbReference>
<proteinExistence type="predicted"/>
<accession>A0AA41QAJ0</accession>
<dbReference type="SUPFAM" id="SSF52540">
    <property type="entry name" value="P-loop containing nucleoside triphosphate hydrolases"/>
    <property type="match status" value="1"/>
</dbReference>
<evidence type="ECO:0000256" key="1">
    <source>
        <dbReference type="SAM" id="MobiDB-lite"/>
    </source>
</evidence>
<gene>
    <name evidence="3" type="ORF">L1785_01885</name>
</gene>
<sequence length="618" mass="65091">MSRLDLVDRTSALETAASEAEGRLAQALVDDARAVINRARERGGLSAEHTVVALAGATGSGKSSVFNAVAGQDIAVPGVRRPTTSHALAAVWGDGADPLLDWLDVPRRHLMAGGDLAEAEPAASGTAPARSASPGSAAAGDDPGDGVHPGDRPASGSVGKGLRGLFRRRTPAGDVSGLVLLDLPDHDSVMTDHRVRAERLVARADLLVWVVDPQKYADAALHEGFLRPLAGRADVVVVALNQVDRLASDETEAMLADLRRLLADDGLAGARVMALSARTGQGVDALHGLLAQAAAKREAANARLGADERSVAARIVDACGAPPPQHAGDRAQTALLAALEDAAGVPTVVSAVRESAKRDAHAATGWPLTRWVAGLRRDPLRRLGLRAADRRVPADRPDLVRTSLPAPRPAVRSAASSAVRRYVEEMTDGVADSWVLAARSRAQDGIDELPGALDHAVALTWLETVRRPWWWQAVNVLQWALVTVVVAGLLWLTALFLFAYLQLPSLPTPVWTPPMWTGGEDVVFPGWTPPSSGPGEAVDPFQVPWPTLMVLGGLVLGVLVALVSRLFAAVGARRRAAVARRRLRESVAGVADRLVRQPVGEELAALERCRKAASAAAR</sequence>
<evidence type="ECO:0000256" key="2">
    <source>
        <dbReference type="SAM" id="Phobius"/>
    </source>
</evidence>
<reference evidence="3" key="1">
    <citation type="submission" date="2022-01" db="EMBL/GenBank/DDBJ databases">
        <title>Antribacter sp. nov., isolated from Guizhou of China.</title>
        <authorList>
            <person name="Chengliang C."/>
            <person name="Ya Z."/>
        </authorList>
    </citation>
    <scope>NUCLEOTIDE SEQUENCE</scope>
    <source>
        <strain evidence="3">KLBMP 9083</strain>
    </source>
</reference>
<keyword evidence="2" id="KW-0812">Transmembrane</keyword>
<dbReference type="GO" id="GO:0043024">
    <property type="term" value="F:ribosomal small subunit binding"/>
    <property type="evidence" value="ECO:0007669"/>
    <property type="project" value="TreeGrafter"/>
</dbReference>
<dbReference type="GO" id="GO:0019843">
    <property type="term" value="F:rRNA binding"/>
    <property type="evidence" value="ECO:0007669"/>
    <property type="project" value="TreeGrafter"/>
</dbReference>
<evidence type="ECO:0000313" key="4">
    <source>
        <dbReference type="Proteomes" id="UP001165405"/>
    </source>
</evidence>
<dbReference type="GO" id="GO:0005525">
    <property type="term" value="F:GTP binding"/>
    <property type="evidence" value="ECO:0007669"/>
    <property type="project" value="InterPro"/>
</dbReference>
<keyword evidence="2" id="KW-1133">Transmembrane helix</keyword>
<dbReference type="GO" id="GO:0005829">
    <property type="term" value="C:cytosol"/>
    <property type="evidence" value="ECO:0007669"/>
    <property type="project" value="TreeGrafter"/>
</dbReference>
<dbReference type="EMBL" id="JAKGSG010000006">
    <property type="protein sequence ID" value="MCF4119723.1"/>
    <property type="molecule type" value="Genomic_DNA"/>
</dbReference>
<protein>
    <submittedName>
        <fullName evidence="3">GTP-binding protein HSR1</fullName>
    </submittedName>
</protein>
<feature type="region of interest" description="Disordered" evidence="1">
    <location>
        <begin position="118"/>
        <end position="163"/>
    </location>
</feature>
<evidence type="ECO:0000313" key="3">
    <source>
        <dbReference type="EMBL" id="MCF4119723.1"/>
    </source>
</evidence>